<comment type="caution">
    <text evidence="12">The sequence shown here is derived from an EMBL/GenBank/DDBJ whole genome shotgun (WGS) entry which is preliminary data.</text>
</comment>
<dbReference type="PROSITE" id="PS50195">
    <property type="entry name" value="PX"/>
    <property type="match status" value="1"/>
</dbReference>
<dbReference type="Gene3D" id="3.30.1520.10">
    <property type="entry name" value="Phox-like domain"/>
    <property type="match status" value="1"/>
</dbReference>
<dbReference type="SUPFAM" id="SSF64268">
    <property type="entry name" value="PX domain"/>
    <property type="match status" value="1"/>
</dbReference>
<dbReference type="SUPFAM" id="SSF56112">
    <property type="entry name" value="Protein kinase-like (PK-like)"/>
    <property type="match status" value="1"/>
</dbReference>
<dbReference type="FunFam" id="3.30.1520.10:FF:000010">
    <property type="entry name" value="PX domain-containing protein kinase-like protein isoform X6"/>
    <property type="match status" value="1"/>
</dbReference>
<evidence type="ECO:0000256" key="4">
    <source>
        <dbReference type="ARBA" id="ARBA00022490"/>
    </source>
</evidence>
<feature type="compositionally biased region" description="Basic residues" evidence="10">
    <location>
        <begin position="458"/>
        <end position="467"/>
    </location>
</feature>
<reference evidence="12" key="1">
    <citation type="journal article" date="2023" name="Mol. Biol. Evol.">
        <title>Third-Generation Sequencing Reveals the Adaptive Role of the Epigenome in Three Deep-Sea Polychaetes.</title>
        <authorList>
            <person name="Perez M."/>
            <person name="Aroh O."/>
            <person name="Sun Y."/>
            <person name="Lan Y."/>
            <person name="Juniper S.K."/>
            <person name="Young C.R."/>
            <person name="Angers B."/>
            <person name="Qian P.Y."/>
        </authorList>
    </citation>
    <scope>NUCLEOTIDE SEQUENCE</scope>
    <source>
        <strain evidence="12">R07B-5</strain>
    </source>
</reference>
<feature type="domain" description="PX" evidence="11">
    <location>
        <begin position="14"/>
        <end position="126"/>
    </location>
</feature>
<dbReference type="GO" id="GO:0008333">
    <property type="term" value="P:endosome to lysosome transport"/>
    <property type="evidence" value="ECO:0007669"/>
    <property type="project" value="TreeGrafter"/>
</dbReference>
<dbReference type="InterPro" id="IPR011009">
    <property type="entry name" value="Kinase-like_dom_sf"/>
</dbReference>
<evidence type="ECO:0000259" key="11">
    <source>
        <dbReference type="PROSITE" id="PS50195"/>
    </source>
</evidence>
<dbReference type="InterPro" id="IPR001683">
    <property type="entry name" value="PX_dom"/>
</dbReference>
<keyword evidence="5" id="KW-0472">Membrane</keyword>
<dbReference type="GO" id="GO:0003779">
    <property type="term" value="F:actin binding"/>
    <property type="evidence" value="ECO:0007669"/>
    <property type="project" value="UniProtKB-KW"/>
</dbReference>
<dbReference type="InterPro" id="IPR051837">
    <property type="entry name" value="SortingNexin/PXDomain-PKLike"/>
</dbReference>
<feature type="compositionally biased region" description="Polar residues" evidence="10">
    <location>
        <begin position="542"/>
        <end position="558"/>
    </location>
</feature>
<dbReference type="InterPro" id="IPR036871">
    <property type="entry name" value="PX_dom_sf"/>
</dbReference>
<organism evidence="12 13">
    <name type="scientific">Ridgeia piscesae</name>
    <name type="common">Tubeworm</name>
    <dbReference type="NCBI Taxonomy" id="27915"/>
    <lineage>
        <taxon>Eukaryota</taxon>
        <taxon>Metazoa</taxon>
        <taxon>Spiralia</taxon>
        <taxon>Lophotrochozoa</taxon>
        <taxon>Annelida</taxon>
        <taxon>Polychaeta</taxon>
        <taxon>Sedentaria</taxon>
        <taxon>Canalipalpata</taxon>
        <taxon>Sabellida</taxon>
        <taxon>Siboglinidae</taxon>
        <taxon>Ridgeia</taxon>
    </lineage>
</organism>
<gene>
    <name evidence="12" type="ORF">NP493_222g05007</name>
</gene>
<evidence type="ECO:0000256" key="8">
    <source>
        <dbReference type="ARBA" id="ARBA00069935"/>
    </source>
</evidence>
<name>A0AAD9P0E9_RIDPI</name>
<dbReference type="SMART" id="SM00312">
    <property type="entry name" value="PX"/>
    <property type="match status" value="1"/>
</dbReference>
<evidence type="ECO:0000256" key="9">
    <source>
        <dbReference type="ARBA" id="ARBA00076739"/>
    </source>
</evidence>
<feature type="compositionally biased region" description="Polar residues" evidence="10">
    <location>
        <begin position="468"/>
        <end position="479"/>
    </location>
</feature>
<keyword evidence="3" id="KW-1003">Cell membrane</keyword>
<evidence type="ECO:0000256" key="3">
    <source>
        <dbReference type="ARBA" id="ARBA00022475"/>
    </source>
</evidence>
<feature type="compositionally biased region" description="Pro residues" evidence="10">
    <location>
        <begin position="511"/>
        <end position="523"/>
    </location>
</feature>
<accession>A0AAD9P0E9</accession>
<dbReference type="GO" id="GO:0005770">
    <property type="term" value="C:late endosome"/>
    <property type="evidence" value="ECO:0007669"/>
    <property type="project" value="TreeGrafter"/>
</dbReference>
<evidence type="ECO:0000256" key="1">
    <source>
        <dbReference type="ARBA" id="ARBA00004202"/>
    </source>
</evidence>
<dbReference type="Proteomes" id="UP001209878">
    <property type="component" value="Unassembled WGS sequence"/>
</dbReference>
<feature type="region of interest" description="Disordered" evidence="10">
    <location>
        <begin position="448"/>
        <end position="558"/>
    </location>
</feature>
<dbReference type="FunFam" id="1.10.510.10:FF:000830">
    <property type="entry name" value="PX domain-containing serine/threonine kinase"/>
    <property type="match status" value="1"/>
</dbReference>
<evidence type="ECO:0000256" key="10">
    <source>
        <dbReference type="SAM" id="MobiDB-lite"/>
    </source>
</evidence>
<dbReference type="GO" id="GO:0005769">
    <property type="term" value="C:early endosome"/>
    <property type="evidence" value="ECO:0007669"/>
    <property type="project" value="TreeGrafter"/>
</dbReference>
<dbReference type="GO" id="GO:0035091">
    <property type="term" value="F:phosphatidylinositol binding"/>
    <property type="evidence" value="ECO:0007669"/>
    <property type="project" value="InterPro"/>
</dbReference>
<evidence type="ECO:0000256" key="6">
    <source>
        <dbReference type="ARBA" id="ARBA00023203"/>
    </source>
</evidence>
<dbReference type="Pfam" id="PF00787">
    <property type="entry name" value="PX"/>
    <property type="match status" value="1"/>
</dbReference>
<dbReference type="EMBL" id="JAODUO010000222">
    <property type="protein sequence ID" value="KAK2185815.1"/>
    <property type="molecule type" value="Genomic_DNA"/>
</dbReference>
<evidence type="ECO:0000313" key="12">
    <source>
        <dbReference type="EMBL" id="KAK2185815.1"/>
    </source>
</evidence>
<dbReference type="PANTHER" id="PTHR22999:SF40">
    <property type="entry name" value="PX DOMAIN-CONTAINING PROTEIN KINASE-LIKE PROTEIN"/>
    <property type="match status" value="1"/>
</dbReference>
<evidence type="ECO:0000256" key="5">
    <source>
        <dbReference type="ARBA" id="ARBA00023136"/>
    </source>
</evidence>
<feature type="compositionally biased region" description="Low complexity" evidence="10">
    <location>
        <begin position="480"/>
        <end position="507"/>
    </location>
</feature>
<comment type="subcellular location">
    <subcellularLocation>
        <location evidence="1">Cell membrane</location>
        <topology evidence="1">Peripheral membrane protein</topology>
    </subcellularLocation>
    <subcellularLocation>
        <location evidence="2">Cytoplasm</location>
    </subcellularLocation>
</comment>
<comment type="function">
    <text evidence="7">Binds to and modulates brain Na,K-ATPase subunits ATP1B1 and ATP1B3 and may thereby participate in the regulation of electrical excitability and synaptic transmission. May not display kinase activity.</text>
</comment>
<protein>
    <recommendedName>
        <fullName evidence="8">PX domain-containing protein kinase-like protein</fullName>
    </recommendedName>
    <alternativeName>
        <fullName evidence="9">Modulator of Na,K-ATPase</fullName>
    </alternativeName>
</protein>
<dbReference type="AlphaFoldDB" id="A0AAD9P0E9"/>
<evidence type="ECO:0000256" key="7">
    <source>
        <dbReference type="ARBA" id="ARBA00054468"/>
    </source>
</evidence>
<keyword evidence="4" id="KW-0963">Cytoplasm</keyword>
<keyword evidence="6" id="KW-0009">Actin-binding</keyword>
<dbReference type="GO" id="GO:0043271">
    <property type="term" value="P:negative regulation of monoatomic ion transport"/>
    <property type="evidence" value="ECO:0007669"/>
    <property type="project" value="TreeGrafter"/>
</dbReference>
<dbReference type="GO" id="GO:0006622">
    <property type="term" value="P:protein targeting to lysosome"/>
    <property type="evidence" value="ECO:0007669"/>
    <property type="project" value="TreeGrafter"/>
</dbReference>
<dbReference type="Gene3D" id="1.10.510.10">
    <property type="entry name" value="Transferase(Phosphotransferase) domain 1"/>
    <property type="match status" value="1"/>
</dbReference>
<dbReference type="GO" id="GO:0045022">
    <property type="term" value="P:early endosome to late endosome transport"/>
    <property type="evidence" value="ECO:0007669"/>
    <property type="project" value="TreeGrafter"/>
</dbReference>
<dbReference type="PANTHER" id="PTHR22999">
    <property type="entry name" value="PX SERINE/THREONINE KINASE PXK"/>
    <property type="match status" value="1"/>
</dbReference>
<proteinExistence type="predicted"/>
<evidence type="ECO:0000256" key="2">
    <source>
        <dbReference type="ARBA" id="ARBA00004496"/>
    </source>
</evidence>
<keyword evidence="13" id="KW-1185">Reference proteome</keyword>
<dbReference type="GO" id="GO:0005886">
    <property type="term" value="C:plasma membrane"/>
    <property type="evidence" value="ECO:0007669"/>
    <property type="project" value="UniProtKB-SubCell"/>
</dbReference>
<evidence type="ECO:0000313" key="13">
    <source>
        <dbReference type="Proteomes" id="UP001209878"/>
    </source>
</evidence>
<sequence>MAVFERNISPRITLDDTVPLTCIIERAFNVRDHTEYTLRVQRGPVPEHHWTLQKRFSDFTTLDAHLSISGVELPLPPKKVFGNMDREFIAERQQGLQEYMNTILKTHLLANNLHVKRFLDEENYNSNLQEVALQDISMFFRSETQWEVVEPLPDIGWRFRKQYFVVHNKSQPKSSKCLLSWCPFGPDKFLSEKDLRALMKWLPTIQHPYLYPVEFATINDASGISIHKFEEKGTLRDVICKAWPKTQYLKKYATPRAALPCVMEAVQLFGKQILSTLKYLHDKGLPYGHLHAGNVIVENCKCRLLDIENSLLGLSSFYRSYFTQFRKIKTIESIDVYCFGHILYEMAFGKQLGGATCDYFSSECPAEIRSVLESILTTEACKNGLPTVTDLLQHSLFRNVVLPPSEKPQVKIPSKLKEALKAAKQQMEQRLCDEQKLIHKCQKLSKAQAFHMSEDEKKRRKRNKIKRLSSQMNGQSADEPTTPVTPTVLESPPDDAASTVSSTATTDNHTPPAPPGEMSPVTPPAVNGSNGTERGALLGSITGFNKTQLKKSPSQAGL</sequence>